<keyword evidence="10" id="KW-0472">Membrane</keyword>
<name>A0A4T0IMW7_WALIC</name>
<dbReference type="PRINTS" id="PR00727">
    <property type="entry name" value="LEADERPTASE"/>
</dbReference>
<organism evidence="13 15">
    <name type="scientific">Wallemia ichthyophaga</name>
    <dbReference type="NCBI Taxonomy" id="245174"/>
    <lineage>
        <taxon>Eukaryota</taxon>
        <taxon>Fungi</taxon>
        <taxon>Dikarya</taxon>
        <taxon>Basidiomycota</taxon>
        <taxon>Wallemiomycotina</taxon>
        <taxon>Wallemiomycetes</taxon>
        <taxon>Wallemiales</taxon>
        <taxon>Wallemiaceae</taxon>
        <taxon>Wallemia</taxon>
    </lineage>
</organism>
<dbReference type="EMBL" id="SPOF01000028">
    <property type="protein sequence ID" value="TIB10755.1"/>
    <property type="molecule type" value="Genomic_DNA"/>
</dbReference>
<comment type="caution">
    <text evidence="13">The sequence shown here is derived from an EMBL/GenBank/DDBJ whole genome shotgun (WGS) entry which is preliminary data.</text>
</comment>
<dbReference type="InterPro" id="IPR037730">
    <property type="entry name" value="IMP2"/>
</dbReference>
<evidence type="ECO:0000313" key="16">
    <source>
        <dbReference type="Proteomes" id="UP000310689"/>
    </source>
</evidence>
<dbReference type="SUPFAM" id="SSF51306">
    <property type="entry name" value="LexA/Signal peptidase"/>
    <property type="match status" value="1"/>
</dbReference>
<dbReference type="PANTHER" id="PTHR46041">
    <property type="entry name" value="MITOCHONDRIAL INNER MEMBRANE PROTEASE SUBUNIT 2"/>
    <property type="match status" value="1"/>
</dbReference>
<dbReference type="Gene3D" id="2.10.109.10">
    <property type="entry name" value="Umud Fragment, subunit A"/>
    <property type="match status" value="1"/>
</dbReference>
<evidence type="ECO:0000256" key="7">
    <source>
        <dbReference type="ARBA" id="ARBA00022801"/>
    </source>
</evidence>
<dbReference type="EMBL" id="SPOI01000002">
    <property type="protein sequence ID" value="TIB43102.1"/>
    <property type="molecule type" value="Genomic_DNA"/>
</dbReference>
<dbReference type="InterPro" id="IPR019533">
    <property type="entry name" value="Peptidase_S26"/>
</dbReference>
<dbReference type="GO" id="GO:0004252">
    <property type="term" value="F:serine-type endopeptidase activity"/>
    <property type="evidence" value="ECO:0007669"/>
    <property type="project" value="InterPro"/>
</dbReference>
<evidence type="ECO:0000259" key="12">
    <source>
        <dbReference type="Pfam" id="PF10502"/>
    </source>
</evidence>
<dbReference type="Proteomes" id="UP000306954">
    <property type="component" value="Unassembled WGS sequence"/>
</dbReference>
<evidence type="ECO:0000256" key="11">
    <source>
        <dbReference type="PIRSR" id="PIRSR600223-1"/>
    </source>
</evidence>
<dbReference type="Pfam" id="PF10502">
    <property type="entry name" value="Peptidase_S26"/>
    <property type="match status" value="1"/>
</dbReference>
<keyword evidence="5" id="KW-0812">Transmembrane</keyword>
<dbReference type="InterPro" id="IPR036286">
    <property type="entry name" value="LexA/Signal_pep-like_sf"/>
</dbReference>
<evidence type="ECO:0000256" key="10">
    <source>
        <dbReference type="ARBA" id="ARBA00023136"/>
    </source>
</evidence>
<sequence>MKQSVKPLRFLGLLSVSYYFVHNCYSLVSIKGRSMQPSLNPDTNKLSSDILILNKWLPFSHFKHGDIIALRPPDNPNKLAIKRIIGLYGDTINDSYVDRGHCYVQGDETFHSIDSRQYGQISLGTIIGKGIAIVYPFDRLQWLH</sequence>
<dbReference type="AlphaFoldDB" id="A0A4T0IMW7"/>
<evidence type="ECO:0000256" key="1">
    <source>
        <dbReference type="ARBA" id="ARBA00004434"/>
    </source>
</evidence>
<comment type="subcellular location">
    <subcellularLocation>
        <location evidence="1">Mitochondrion inner membrane</location>
        <topology evidence="1">Single-pass membrane protein</topology>
    </subcellularLocation>
</comment>
<evidence type="ECO:0000256" key="9">
    <source>
        <dbReference type="ARBA" id="ARBA00023128"/>
    </source>
</evidence>
<dbReference type="GO" id="GO:0042720">
    <property type="term" value="C:mitochondrial inner membrane peptidase complex"/>
    <property type="evidence" value="ECO:0007669"/>
    <property type="project" value="InterPro"/>
</dbReference>
<feature type="active site" evidence="11">
    <location>
        <position position="82"/>
    </location>
</feature>
<keyword evidence="6" id="KW-0999">Mitochondrion inner membrane</keyword>
<evidence type="ECO:0000313" key="14">
    <source>
        <dbReference type="EMBL" id="TIB43102.1"/>
    </source>
</evidence>
<evidence type="ECO:0000313" key="13">
    <source>
        <dbReference type="EMBL" id="TIB10755.1"/>
    </source>
</evidence>
<accession>A0A4T0IMW7</accession>
<feature type="domain" description="Peptidase S26" evidence="12">
    <location>
        <begin position="18"/>
        <end position="93"/>
    </location>
</feature>
<dbReference type="OrthoDB" id="308440at2759"/>
<dbReference type="GO" id="GO:0006627">
    <property type="term" value="P:protein processing involved in protein targeting to mitochondrion"/>
    <property type="evidence" value="ECO:0007669"/>
    <property type="project" value="InterPro"/>
</dbReference>
<dbReference type="Proteomes" id="UP000310689">
    <property type="component" value="Unassembled WGS sequence"/>
</dbReference>
<dbReference type="InterPro" id="IPR000223">
    <property type="entry name" value="Pept_S26A_signal_pept_1"/>
</dbReference>
<dbReference type="PANTHER" id="PTHR46041:SF2">
    <property type="entry name" value="MITOCHONDRIAL INNER MEMBRANE PROTEASE SUBUNIT 2"/>
    <property type="match status" value="1"/>
</dbReference>
<proteinExistence type="inferred from homology"/>
<dbReference type="CDD" id="cd06530">
    <property type="entry name" value="S26_SPase_I"/>
    <property type="match status" value="1"/>
</dbReference>
<evidence type="ECO:0000256" key="8">
    <source>
        <dbReference type="ARBA" id="ARBA00022989"/>
    </source>
</evidence>
<keyword evidence="9" id="KW-0496">Mitochondrion</keyword>
<evidence type="ECO:0000256" key="4">
    <source>
        <dbReference type="ARBA" id="ARBA00022670"/>
    </source>
</evidence>
<evidence type="ECO:0000313" key="15">
    <source>
        <dbReference type="Proteomes" id="UP000306954"/>
    </source>
</evidence>
<evidence type="ECO:0000256" key="5">
    <source>
        <dbReference type="ARBA" id="ARBA00022692"/>
    </source>
</evidence>
<evidence type="ECO:0000256" key="6">
    <source>
        <dbReference type="ARBA" id="ARBA00022792"/>
    </source>
</evidence>
<evidence type="ECO:0000256" key="3">
    <source>
        <dbReference type="ARBA" id="ARBA00013650"/>
    </source>
</evidence>
<protein>
    <recommendedName>
        <fullName evidence="3">Mitochondrial inner membrane protease subunit 2</fullName>
    </recommendedName>
</protein>
<dbReference type="GO" id="GO:0006465">
    <property type="term" value="P:signal peptide processing"/>
    <property type="evidence" value="ECO:0007669"/>
    <property type="project" value="InterPro"/>
</dbReference>
<gene>
    <name evidence="14" type="ORF">E3P86_00098</name>
    <name evidence="13" type="ORF">E3P90_02701</name>
</gene>
<feature type="active site" evidence="11">
    <location>
        <position position="34"/>
    </location>
</feature>
<comment type="similarity">
    <text evidence="2">Belongs to the peptidase S26 family. IMP2 subfamily.</text>
</comment>
<keyword evidence="7" id="KW-0378">Hydrolase</keyword>
<keyword evidence="4" id="KW-0645">Protease</keyword>
<keyword evidence="8" id="KW-1133">Transmembrane helix</keyword>
<evidence type="ECO:0000256" key="2">
    <source>
        <dbReference type="ARBA" id="ARBA00007066"/>
    </source>
</evidence>
<reference evidence="15 16" key="1">
    <citation type="submission" date="2019-03" db="EMBL/GenBank/DDBJ databases">
        <title>Sequencing 23 genomes of Wallemia ichthyophaga.</title>
        <authorList>
            <person name="Gostincar C."/>
        </authorList>
    </citation>
    <scope>NUCLEOTIDE SEQUENCE [LARGE SCALE GENOMIC DNA]</scope>
    <source>
        <strain evidence="14 16">EXF-6200</strain>
        <strain evidence="13 15">EXF-8621</strain>
    </source>
</reference>